<gene>
    <name evidence="4" type="ORF">PCAL00307_LOCUS1013</name>
    <name evidence="5" type="ORF">PECAL_2P26480</name>
</gene>
<evidence type="ECO:0000256" key="2">
    <source>
        <dbReference type="ARBA" id="ARBA00022553"/>
    </source>
</evidence>
<sequence>MPEQQPRSQPRDAEAAVGAYAPLLREMMLDGDTKKKYGVPPAEWWLFTSTKVRNPHVPRHARCVAATDFSYLTEIRAQFEQGDKRRDLYVDGEEFGASAMVQSVRKEGPSGLKSKWCRQITPLTPPQNDRYEDLVGCVLITGGAGGLGRLLTDYLLHYYPNCSVAIASRSAKETDDPRKKCYACDVCDEDDVRRVCDSIEDLVGVIHCAGVTYGGPFAATNETDSKLLFDIKYWGTRYLYKATQDRSLRFFWLASSISAAVGDFNLTHYAAANSSMDWFAEDCRAKGDVNVISTQWGALATEGGMALENTRKLMDQRGHGVVSPEQMVDLMEIVIHQASDLPPVVLCSPLNLDKCTSGKPELADSMSWWVGDRFDVYVDALKAKELDRLSKPWTWPDIEALEAKYGCIEGYTTAKQNAAAGLCKW</sequence>
<reference evidence="4" key="1">
    <citation type="submission" date="2021-01" db="EMBL/GenBank/DDBJ databases">
        <authorList>
            <person name="Corre E."/>
            <person name="Pelletier E."/>
            <person name="Niang G."/>
            <person name="Scheremetjew M."/>
            <person name="Finn R."/>
            <person name="Kale V."/>
            <person name="Holt S."/>
            <person name="Cochrane G."/>
            <person name="Meng A."/>
            <person name="Brown T."/>
            <person name="Cohen L."/>
        </authorList>
    </citation>
    <scope>NUCLEOTIDE SEQUENCE</scope>
    <source>
        <strain evidence="4">CCMP1756</strain>
    </source>
</reference>
<dbReference type="PANTHER" id="PTHR43775:SF37">
    <property type="entry name" value="SI:DKEY-61P9.11"/>
    <property type="match status" value="1"/>
</dbReference>
<name>A0A7S4E2U4_9STRA</name>
<evidence type="ECO:0000259" key="3">
    <source>
        <dbReference type="SMART" id="SM00822"/>
    </source>
</evidence>
<dbReference type="GO" id="GO:0006633">
    <property type="term" value="P:fatty acid biosynthetic process"/>
    <property type="evidence" value="ECO:0007669"/>
    <property type="project" value="TreeGrafter"/>
</dbReference>
<keyword evidence="6" id="KW-1185">Reference proteome</keyword>
<dbReference type="SUPFAM" id="SSF51735">
    <property type="entry name" value="NAD(P)-binding Rossmann-fold domains"/>
    <property type="match status" value="1"/>
</dbReference>
<dbReference type="EMBL" id="HBIW01001181">
    <property type="protein sequence ID" value="CAE0685579.1"/>
    <property type="molecule type" value="Transcribed_RNA"/>
</dbReference>
<evidence type="ECO:0000313" key="5">
    <source>
        <dbReference type="EMBL" id="CAH0369522.1"/>
    </source>
</evidence>
<dbReference type="PANTHER" id="PTHR43775">
    <property type="entry name" value="FATTY ACID SYNTHASE"/>
    <property type="match status" value="1"/>
</dbReference>
<dbReference type="Pfam" id="PF08659">
    <property type="entry name" value="KR"/>
    <property type="match status" value="1"/>
</dbReference>
<evidence type="ECO:0000256" key="1">
    <source>
        <dbReference type="ARBA" id="ARBA00022450"/>
    </source>
</evidence>
<dbReference type="SMART" id="SM00822">
    <property type="entry name" value="PKS_KR"/>
    <property type="match status" value="1"/>
</dbReference>
<dbReference type="InterPro" id="IPR013968">
    <property type="entry name" value="PKS_KR"/>
</dbReference>
<dbReference type="InterPro" id="IPR036291">
    <property type="entry name" value="NAD(P)-bd_dom_sf"/>
</dbReference>
<accession>A0A7S4E2U4</accession>
<feature type="domain" description="Ketoreductase" evidence="3">
    <location>
        <begin position="136"/>
        <end position="302"/>
    </location>
</feature>
<protein>
    <recommendedName>
        <fullName evidence="3">Ketoreductase domain-containing protein</fullName>
    </recommendedName>
</protein>
<dbReference type="InterPro" id="IPR057326">
    <property type="entry name" value="KR_dom"/>
</dbReference>
<proteinExistence type="predicted"/>
<organism evidence="4">
    <name type="scientific">Pelagomonas calceolata</name>
    <dbReference type="NCBI Taxonomy" id="35677"/>
    <lineage>
        <taxon>Eukaryota</taxon>
        <taxon>Sar</taxon>
        <taxon>Stramenopiles</taxon>
        <taxon>Ochrophyta</taxon>
        <taxon>Pelagophyceae</taxon>
        <taxon>Pelagomonadales</taxon>
        <taxon>Pelagomonadaceae</taxon>
        <taxon>Pelagomonas</taxon>
    </lineage>
</organism>
<dbReference type="Gene3D" id="3.40.50.720">
    <property type="entry name" value="NAD(P)-binding Rossmann-like Domain"/>
    <property type="match status" value="1"/>
</dbReference>
<keyword evidence="1" id="KW-0596">Phosphopantetheine</keyword>
<dbReference type="OrthoDB" id="5334845at2759"/>
<reference evidence="5" key="2">
    <citation type="submission" date="2021-11" db="EMBL/GenBank/DDBJ databases">
        <authorList>
            <consortium name="Genoscope - CEA"/>
            <person name="William W."/>
        </authorList>
    </citation>
    <scope>NUCLEOTIDE SEQUENCE</scope>
</reference>
<dbReference type="AlphaFoldDB" id="A0A7S4E2U4"/>
<keyword evidence="2" id="KW-0597">Phosphoprotein</keyword>
<dbReference type="GO" id="GO:0004312">
    <property type="term" value="F:fatty acid synthase activity"/>
    <property type="evidence" value="ECO:0007669"/>
    <property type="project" value="TreeGrafter"/>
</dbReference>
<dbReference type="InterPro" id="IPR050091">
    <property type="entry name" value="PKS_NRPS_Biosynth_Enz"/>
</dbReference>
<evidence type="ECO:0000313" key="4">
    <source>
        <dbReference type="EMBL" id="CAE0685579.1"/>
    </source>
</evidence>
<dbReference type="EMBL" id="CAKKNE010000002">
    <property type="protein sequence ID" value="CAH0369522.1"/>
    <property type="molecule type" value="Genomic_DNA"/>
</dbReference>
<dbReference type="Proteomes" id="UP000789595">
    <property type="component" value="Unassembled WGS sequence"/>
</dbReference>
<evidence type="ECO:0000313" key="6">
    <source>
        <dbReference type="Proteomes" id="UP000789595"/>
    </source>
</evidence>